<dbReference type="Gene3D" id="3.80.10.10">
    <property type="entry name" value="Ribonuclease Inhibitor"/>
    <property type="match status" value="3"/>
</dbReference>
<dbReference type="AlphaFoldDB" id="A0A444UEK7"/>
<dbReference type="SUPFAM" id="SSF52058">
    <property type="entry name" value="L domain-like"/>
    <property type="match status" value="1"/>
</dbReference>
<sequence length="638" mass="70595">MEQVITYILSFLQGPDRKEASLVCKIWYLASQDWQFKKKLTYRFPASSVSLDGIRCLGRYPCYSVAISHLDSSSFSKAILQQVALHLGPRLESLSLRGSSITESSFLAVAPHLPALRRLDLSRCDSLFMSGTLLSKEESRQAVGAALENLEELDLSSLRFLSDLTFNRLTGCLPNLRRLSLAGCHITFQIDPYRGSSAGYNSTAMLSLKNLHRFLSERAPSLKGLNLGRTGMTPEALRSLVDVRGLCLEELTLQGCKELTDQAMAALWKWQPDLKTLDLSFCTELSDKTLLAISSNLKELQCLNLAKNRRITDSGLLDLMELKCLQSLDFSECSNVSGGELVKGLCSPVAQARLVSLSFNSCTLITDLTMFSLAQLLGPSLRVLDLTSCLYLTDLSVRAIATYLPGLVVLRLGWCKEISDWGLLGLEEPTKECKPDKEKDDKGPKFSCNFGNMGFFSPPKKYLEEKPRRVTKQDLVEFREREGASLLALRDLQELNLTACTKLTDASITQVLRFQDLRTLSLSTLSEITDSSLVSVASHCRGLTRLNLSHCPKLTDHGLSIAARSLHRLQHLQLSCCDKITDRSLALLAEECKALKSLDVSMCKEVSMAAVKLLQSQLPSLESIHTIFVGGADLSFTL</sequence>
<dbReference type="PANTHER" id="PTHR13318">
    <property type="entry name" value="PARTNER OF PAIRED, ISOFORM B-RELATED"/>
    <property type="match status" value="1"/>
</dbReference>
<evidence type="ECO:0000256" key="1">
    <source>
        <dbReference type="ARBA" id="ARBA00022786"/>
    </source>
</evidence>
<dbReference type="InterPro" id="IPR057207">
    <property type="entry name" value="FBXL15_LRR"/>
</dbReference>
<proteinExistence type="predicted"/>
<feature type="domain" description="F-box/LRR-repeat protein 15-like leucin rich repeat" evidence="2">
    <location>
        <begin position="148"/>
        <end position="338"/>
    </location>
</feature>
<protein>
    <submittedName>
        <fullName evidence="3">Leucine-rich repeat-containing protein 29</fullName>
    </submittedName>
</protein>
<name>A0A444UEK7_ACIRT</name>
<dbReference type="FunFam" id="3.80.10.10:FF:001330">
    <property type="entry name" value="Leucine-rich repeat-containing 29"/>
    <property type="match status" value="1"/>
</dbReference>
<keyword evidence="1" id="KW-0833">Ubl conjugation pathway</keyword>
<dbReference type="GO" id="GO:0019005">
    <property type="term" value="C:SCF ubiquitin ligase complex"/>
    <property type="evidence" value="ECO:0007669"/>
    <property type="project" value="TreeGrafter"/>
</dbReference>
<dbReference type="EMBL" id="SCEB01214731">
    <property type="protein sequence ID" value="RXM33591.1"/>
    <property type="molecule type" value="Genomic_DNA"/>
</dbReference>
<dbReference type="SUPFAM" id="SSF52047">
    <property type="entry name" value="RNI-like"/>
    <property type="match status" value="1"/>
</dbReference>
<dbReference type="SMART" id="SM00367">
    <property type="entry name" value="LRR_CC"/>
    <property type="match status" value="15"/>
</dbReference>
<feature type="domain" description="F-box/LRR-repeat protein 15-like leucin rich repeat" evidence="2">
    <location>
        <begin position="491"/>
        <end position="615"/>
    </location>
</feature>
<dbReference type="Gene3D" id="1.20.1280.50">
    <property type="match status" value="1"/>
</dbReference>
<dbReference type="FunFam" id="3.80.10.10:FF:000647">
    <property type="entry name" value="Leucine-rich repeat-containing 29"/>
    <property type="match status" value="1"/>
</dbReference>
<dbReference type="SUPFAM" id="SSF81383">
    <property type="entry name" value="F-box domain"/>
    <property type="match status" value="1"/>
</dbReference>
<dbReference type="Proteomes" id="UP000289886">
    <property type="component" value="Unassembled WGS sequence"/>
</dbReference>
<dbReference type="GO" id="GO:0031146">
    <property type="term" value="P:SCF-dependent proteasomal ubiquitin-dependent protein catabolic process"/>
    <property type="evidence" value="ECO:0007669"/>
    <property type="project" value="TreeGrafter"/>
</dbReference>
<organism evidence="3 4">
    <name type="scientific">Acipenser ruthenus</name>
    <name type="common">Sterlet sturgeon</name>
    <dbReference type="NCBI Taxonomy" id="7906"/>
    <lineage>
        <taxon>Eukaryota</taxon>
        <taxon>Metazoa</taxon>
        <taxon>Chordata</taxon>
        <taxon>Craniata</taxon>
        <taxon>Vertebrata</taxon>
        <taxon>Euteleostomi</taxon>
        <taxon>Actinopterygii</taxon>
        <taxon>Chondrostei</taxon>
        <taxon>Acipenseriformes</taxon>
        <taxon>Acipenseridae</taxon>
        <taxon>Acipenser</taxon>
    </lineage>
</organism>
<gene>
    <name evidence="3" type="ORF">EOD39_1293</name>
</gene>
<reference evidence="3 4" key="1">
    <citation type="submission" date="2019-01" db="EMBL/GenBank/DDBJ databases">
        <title>Draft Genome and Complete Hox-Cluster Characterization of the Sterlet Sturgeon (Acipenser ruthenus).</title>
        <authorList>
            <person name="Wei Q."/>
        </authorList>
    </citation>
    <scope>NUCLEOTIDE SEQUENCE [LARGE SCALE GENOMIC DNA]</scope>
    <source>
        <strain evidence="3">WHYD16114868_AA</strain>
        <tissue evidence="3">Blood</tissue>
    </source>
</reference>
<dbReference type="InterPro" id="IPR032675">
    <property type="entry name" value="LRR_dom_sf"/>
</dbReference>
<evidence type="ECO:0000259" key="2">
    <source>
        <dbReference type="Pfam" id="PF25372"/>
    </source>
</evidence>
<dbReference type="Pfam" id="PF25372">
    <property type="entry name" value="DUF7885"/>
    <property type="match status" value="2"/>
</dbReference>
<dbReference type="InterPro" id="IPR036047">
    <property type="entry name" value="F-box-like_dom_sf"/>
</dbReference>
<evidence type="ECO:0000313" key="4">
    <source>
        <dbReference type="Proteomes" id="UP000289886"/>
    </source>
</evidence>
<keyword evidence="4" id="KW-1185">Reference proteome</keyword>
<evidence type="ECO:0000313" key="3">
    <source>
        <dbReference type="EMBL" id="RXM33591.1"/>
    </source>
</evidence>
<comment type="caution">
    <text evidence="3">The sequence shown here is derived from an EMBL/GenBank/DDBJ whole genome shotgun (WGS) entry which is preliminary data.</text>
</comment>
<dbReference type="InterPro" id="IPR006553">
    <property type="entry name" value="Leu-rich_rpt_Cys-con_subtyp"/>
</dbReference>
<accession>A0A444UEK7</accession>